<keyword evidence="1" id="KW-0732">Signal</keyword>
<dbReference type="GO" id="GO:0004222">
    <property type="term" value="F:metalloendopeptidase activity"/>
    <property type="evidence" value="ECO:0007669"/>
    <property type="project" value="TreeGrafter"/>
</dbReference>
<evidence type="ECO:0000256" key="1">
    <source>
        <dbReference type="ARBA" id="ARBA00022729"/>
    </source>
</evidence>
<protein>
    <recommendedName>
        <fullName evidence="4">M23ase beta-sheet core domain-containing protein</fullName>
    </recommendedName>
</protein>
<feature type="coiled-coil region" evidence="2">
    <location>
        <begin position="72"/>
        <end position="99"/>
    </location>
</feature>
<dbReference type="PANTHER" id="PTHR21666:SF289">
    <property type="entry name" value="L-ALA--D-GLU ENDOPEPTIDASE"/>
    <property type="match status" value="1"/>
</dbReference>
<keyword evidence="6" id="KW-1185">Reference proteome</keyword>
<dbReference type="EMBL" id="NFZT01000001">
    <property type="protein sequence ID" value="OWV32071.1"/>
    <property type="molecule type" value="Genomic_DNA"/>
</dbReference>
<keyword evidence="3" id="KW-1133">Transmembrane helix</keyword>
<dbReference type="OrthoDB" id="9815245at2"/>
<keyword evidence="3" id="KW-0472">Membrane</keyword>
<proteinExistence type="predicted"/>
<feature type="domain" description="M23ase beta-sheet core" evidence="4">
    <location>
        <begin position="255"/>
        <end position="349"/>
    </location>
</feature>
<evidence type="ECO:0000256" key="2">
    <source>
        <dbReference type="SAM" id="Coils"/>
    </source>
</evidence>
<dbReference type="Pfam" id="PF01551">
    <property type="entry name" value="Peptidase_M23"/>
    <property type="match status" value="1"/>
</dbReference>
<dbReference type="InterPro" id="IPR016047">
    <property type="entry name" value="M23ase_b-sheet_dom"/>
</dbReference>
<keyword evidence="2" id="KW-0175">Coiled coil</keyword>
<dbReference type="Gene3D" id="2.70.70.10">
    <property type="entry name" value="Glucose Permease (Domain IIA)"/>
    <property type="match status" value="1"/>
</dbReference>
<name>A0A219B155_9SPHN</name>
<dbReference type="CDD" id="cd12797">
    <property type="entry name" value="M23_peptidase"/>
    <property type="match status" value="1"/>
</dbReference>
<evidence type="ECO:0000313" key="6">
    <source>
        <dbReference type="Proteomes" id="UP000198462"/>
    </source>
</evidence>
<dbReference type="InterPro" id="IPR050570">
    <property type="entry name" value="Cell_wall_metabolism_enzyme"/>
</dbReference>
<dbReference type="SUPFAM" id="SSF51261">
    <property type="entry name" value="Duplicated hybrid motif"/>
    <property type="match status" value="1"/>
</dbReference>
<dbReference type="Proteomes" id="UP000198462">
    <property type="component" value="Unassembled WGS sequence"/>
</dbReference>
<dbReference type="PANTHER" id="PTHR21666">
    <property type="entry name" value="PEPTIDASE-RELATED"/>
    <property type="match status" value="1"/>
</dbReference>
<accession>A0A219B155</accession>
<dbReference type="AlphaFoldDB" id="A0A219B155"/>
<keyword evidence="3" id="KW-0812">Transmembrane</keyword>
<evidence type="ECO:0000259" key="4">
    <source>
        <dbReference type="Pfam" id="PF01551"/>
    </source>
</evidence>
<feature type="transmembrane region" description="Helical" evidence="3">
    <location>
        <begin position="42"/>
        <end position="65"/>
    </location>
</feature>
<comment type="caution">
    <text evidence="5">The sequence shown here is derived from an EMBL/GenBank/DDBJ whole genome shotgun (WGS) entry which is preliminary data.</text>
</comment>
<reference evidence="6" key="1">
    <citation type="submission" date="2017-05" db="EMBL/GenBank/DDBJ databases">
        <authorList>
            <person name="Lin X."/>
        </authorList>
    </citation>
    <scope>NUCLEOTIDE SEQUENCE [LARGE SCALE GENOMIC DNA]</scope>
    <source>
        <strain evidence="6">JLT2012</strain>
    </source>
</reference>
<dbReference type="InterPro" id="IPR011055">
    <property type="entry name" value="Dup_hybrid_motif"/>
</dbReference>
<evidence type="ECO:0000256" key="3">
    <source>
        <dbReference type="SAM" id="Phobius"/>
    </source>
</evidence>
<gene>
    <name evidence="5" type="ORF">B5C34_00445</name>
</gene>
<organism evidence="5 6">
    <name type="scientific">Pacificimonas flava</name>
    <dbReference type="NCBI Taxonomy" id="1234595"/>
    <lineage>
        <taxon>Bacteria</taxon>
        <taxon>Pseudomonadati</taxon>
        <taxon>Pseudomonadota</taxon>
        <taxon>Alphaproteobacteria</taxon>
        <taxon>Sphingomonadales</taxon>
        <taxon>Sphingosinicellaceae</taxon>
        <taxon>Pacificimonas</taxon>
    </lineage>
</organism>
<evidence type="ECO:0000313" key="5">
    <source>
        <dbReference type="EMBL" id="OWV32071.1"/>
    </source>
</evidence>
<sequence length="370" mass="39747">MRSGVAAKCSSAWTRCFRDREFMHYSSDHGMKVVRISARSQIAAAFLVLCVAVYSLTMTGVALAGTSSPTAEGGTTAEMQRLQQELASLKNDVAMKAASLEAKQSFIEKVISGEASMDDLERAAPLLDGDEVSAAGVLAPLAPVEARQEKLLEYASIAAESHIQARHDRLETLGLSPDRYARETGMGGPEVSIGEDLREAAEANPRFAALLTSWGRLDYLDDEMKTLPHVLPVSEFRFTSEYGRRVDPFRRRAAMHQGLDMAAPHGTAIRSSAPGKVVKAGWAGGYGKMVEIDHGNGITSRYAHMSRILVSPGDRVSAGESIGKMGSTGRSTGSHLHFEIRVDGRAVDPMPYFEQPVLAAHDDGGAQGGQ</sequence>
<dbReference type="FunFam" id="2.70.70.10:FF:000006">
    <property type="entry name" value="M23 family peptidase"/>
    <property type="match status" value="1"/>
</dbReference>